<dbReference type="InterPro" id="IPR003661">
    <property type="entry name" value="HisK_dim/P_dom"/>
</dbReference>
<dbReference type="SMART" id="SM00073">
    <property type="entry name" value="HPT"/>
    <property type="match status" value="1"/>
</dbReference>
<dbReference type="InterPro" id="IPR001789">
    <property type="entry name" value="Sig_transdc_resp-reg_receiver"/>
</dbReference>
<evidence type="ECO:0000256" key="14">
    <source>
        <dbReference type="SAM" id="Coils"/>
    </source>
</evidence>
<feature type="coiled-coil region" evidence="14">
    <location>
        <begin position="465"/>
        <end position="506"/>
    </location>
</feature>
<evidence type="ECO:0000313" key="22">
    <source>
        <dbReference type="Proteomes" id="UP001201273"/>
    </source>
</evidence>
<evidence type="ECO:0000256" key="13">
    <source>
        <dbReference type="PROSITE-ProRule" id="PRU00169"/>
    </source>
</evidence>
<dbReference type="InterPro" id="IPR011006">
    <property type="entry name" value="CheY-like_superfamily"/>
</dbReference>
<dbReference type="InterPro" id="IPR036890">
    <property type="entry name" value="HATPase_C_sf"/>
</dbReference>
<dbReference type="Gene3D" id="1.20.120.160">
    <property type="entry name" value="HPT domain"/>
    <property type="match status" value="1"/>
</dbReference>
<evidence type="ECO:0000256" key="2">
    <source>
        <dbReference type="ARBA" id="ARBA00004651"/>
    </source>
</evidence>
<dbReference type="Pfam" id="PF00512">
    <property type="entry name" value="HisKA"/>
    <property type="match status" value="1"/>
</dbReference>
<dbReference type="InterPro" id="IPR004358">
    <property type="entry name" value="Sig_transdc_His_kin-like_C"/>
</dbReference>
<dbReference type="PANTHER" id="PTHR45339:SF1">
    <property type="entry name" value="HYBRID SIGNAL TRANSDUCTION HISTIDINE KINASE J"/>
    <property type="match status" value="1"/>
</dbReference>
<dbReference type="Pfam" id="PF00072">
    <property type="entry name" value="Response_reg"/>
    <property type="match status" value="2"/>
</dbReference>
<feature type="domain" description="PAC" evidence="19">
    <location>
        <begin position="427"/>
        <end position="477"/>
    </location>
</feature>
<dbReference type="InterPro" id="IPR035965">
    <property type="entry name" value="PAS-like_dom_sf"/>
</dbReference>
<keyword evidence="6 15" id="KW-0812">Transmembrane</keyword>
<evidence type="ECO:0000256" key="12">
    <source>
        <dbReference type="PROSITE-ProRule" id="PRU00110"/>
    </source>
</evidence>
<dbReference type="InterPro" id="IPR000014">
    <property type="entry name" value="PAS"/>
</dbReference>
<dbReference type="CDD" id="cd16922">
    <property type="entry name" value="HATPase_EvgS-ArcB-TorS-like"/>
    <property type="match status" value="1"/>
</dbReference>
<dbReference type="InterPro" id="IPR005467">
    <property type="entry name" value="His_kinase_dom"/>
</dbReference>
<dbReference type="EC" id="2.7.13.3" evidence="3"/>
<dbReference type="InterPro" id="IPR013656">
    <property type="entry name" value="PAS_4"/>
</dbReference>
<evidence type="ECO:0000313" key="21">
    <source>
        <dbReference type="EMBL" id="MCE2596126.1"/>
    </source>
</evidence>
<dbReference type="PROSITE" id="PS50109">
    <property type="entry name" value="HIS_KIN"/>
    <property type="match status" value="1"/>
</dbReference>
<dbReference type="SMART" id="SM00091">
    <property type="entry name" value="PAS"/>
    <property type="match status" value="2"/>
</dbReference>
<dbReference type="InterPro" id="IPR008207">
    <property type="entry name" value="Sig_transdc_His_kin_Hpt_dom"/>
</dbReference>
<dbReference type="Gene3D" id="3.40.50.2300">
    <property type="match status" value="2"/>
</dbReference>
<dbReference type="SUPFAM" id="SSF47384">
    <property type="entry name" value="Homodimeric domain of signal transducing histidine kinase"/>
    <property type="match status" value="1"/>
</dbReference>
<feature type="domain" description="PAS" evidence="18">
    <location>
        <begin position="229"/>
        <end position="275"/>
    </location>
</feature>
<dbReference type="InterPro" id="IPR036641">
    <property type="entry name" value="HPT_dom_sf"/>
</dbReference>
<evidence type="ECO:0000256" key="11">
    <source>
        <dbReference type="ARBA" id="ARBA00023136"/>
    </source>
</evidence>
<dbReference type="SMART" id="SM00387">
    <property type="entry name" value="HATPase_c"/>
    <property type="match status" value="1"/>
</dbReference>
<keyword evidence="4" id="KW-1003">Cell membrane</keyword>
<keyword evidence="11 15" id="KW-0472">Membrane</keyword>
<organism evidence="21 22">
    <name type="scientific">Motilimonas cestriensis</name>
    <dbReference type="NCBI Taxonomy" id="2742685"/>
    <lineage>
        <taxon>Bacteria</taxon>
        <taxon>Pseudomonadati</taxon>
        <taxon>Pseudomonadota</taxon>
        <taxon>Gammaproteobacteria</taxon>
        <taxon>Alteromonadales</taxon>
        <taxon>Alteromonadales genera incertae sedis</taxon>
        <taxon>Motilimonas</taxon>
    </lineage>
</organism>
<dbReference type="InterPro" id="IPR000700">
    <property type="entry name" value="PAS-assoc_C"/>
</dbReference>
<dbReference type="PROSITE" id="PS50110">
    <property type="entry name" value="RESPONSE_REGULATORY"/>
    <property type="match status" value="2"/>
</dbReference>
<name>A0ABS8WER4_9GAMM</name>
<keyword evidence="22" id="KW-1185">Reference proteome</keyword>
<dbReference type="SMART" id="SM00448">
    <property type="entry name" value="REC"/>
    <property type="match status" value="2"/>
</dbReference>
<feature type="modified residue" description="Phosphohistidine" evidence="12">
    <location>
        <position position="1118"/>
    </location>
</feature>
<evidence type="ECO:0000259" key="17">
    <source>
        <dbReference type="PROSITE" id="PS50110"/>
    </source>
</evidence>
<dbReference type="CDD" id="cd00082">
    <property type="entry name" value="HisKA"/>
    <property type="match status" value="1"/>
</dbReference>
<feature type="domain" description="PAC" evidence="19">
    <location>
        <begin position="300"/>
        <end position="353"/>
    </location>
</feature>
<dbReference type="SUPFAM" id="SSF55785">
    <property type="entry name" value="PYP-like sensor domain (PAS domain)"/>
    <property type="match status" value="2"/>
</dbReference>
<sequence length="1250" mass="139494">MMLRLTRSLAMKMLTIFIATAAVGLTLLFAILEYRHYVNERESLHSHLDQLVSVQSEALGSHMWNLDNQALELALSYIASDEAFVSAVLTDELNNVLLEIGEQEVEHQGHISIMKHIRYEYGNDSLVMGALRVVFRDDTIRSKSYQRIKSDVVMLVVFILLIAGVSLLSTHRMLGIPLRRLLESINGMSVGQGIKTVSWQSRDELGQVIAAYNRMIVQREIDERRIREGEVRTQAILNNASALFYLKDTNNRFVFVNRSFERLFGVKSQEVIGKTADEAFSDAAHRLFFIGDKSILTQNQGDEMEVELDNNGQQLTFLRSRFALFDEVNTVSGVCGTASDITERKSMELALRDNEARLRNVLDLSPIGAGIVQHEGGGLIYSNSQLYELLGADLSFLLTPGQYQFGWVDEAQRAACQSEFQATGRVRPREVQLKGRSGHVFWAILSLERLVQSNQQGVLLWLYDISDRKAAEQQLEKRVLELEEARQRAEQAMLELNIAKLDAEQANQYKSDFLANMSHEIRTPMNAIIGLSHLALKTNLDETQQDYVNKIQASSRNLLGIINDILDFSKIEAGKLELESVPFELGAILEEIAALCSTKAEEKDIELLVHCEPDVPSHLIGDPLRLAQVLTNLTSNAVKFTETGEVLVKISAKPASSGKARLLFAVKDTGIGLTEEQVSQLFESFTQADTSTTRKYGGTGLGLAISKQLVMKMGGDIWVTSTQGKGSTFFFYIDLLVGEGEVKKAQANALHGKRVLVVDDNESARLIFSDMLTQFGMEVDTLASGEEAIEHLLNNKTSASPYDLILMDWKMPSLDGIETSRRLVKAKAQFNLPTIVMVTSFGRDDALEQAKGAGVVDLITKPINQSVLFNTLHNILLGQRTANNKPEPLATSRLEGRVLLAEDNLINQQVARELIKALGITIEIASNGVEAVAMVEQQEFDLIFMDIQMPEMDGYQATKVIREHHQIPIIAMTAHAMAGDKEKCLKQGMDDYLSKPIDPDELKRVLIKWLPVPVKDEQDLTQDVAQEVTRDIIQEVPNEKPNKAAAGKLINAPEDSVYPWSEPPPEVNIEAVMKRLAGNANLLVELLAEFVKGHQNDLDNIRQALLFNDAEQVRSIVHGLKGASGNIGLAQLHKLTEQQELQWHSMTATNIELSEAFSDCLSLTIDKLKTWLASEQLTSHFNSSNDEEQSVWLELQQLLAQSSGEVQQRWQQLRPSLVKQAPKVAEEVDNLIDDYEFEEAGQILADWLEG</sequence>
<dbReference type="PROSITE" id="PS50894">
    <property type="entry name" value="HPT"/>
    <property type="match status" value="1"/>
</dbReference>
<dbReference type="CDD" id="cd17546">
    <property type="entry name" value="REC_hyHK_CKI1_RcsC-like"/>
    <property type="match status" value="2"/>
</dbReference>
<dbReference type="PROSITE" id="PS50113">
    <property type="entry name" value="PAC"/>
    <property type="match status" value="2"/>
</dbReference>
<evidence type="ECO:0000259" key="16">
    <source>
        <dbReference type="PROSITE" id="PS50109"/>
    </source>
</evidence>
<gene>
    <name evidence="21" type="ORF">K6Y31_15035</name>
</gene>
<accession>A0ABS8WER4</accession>
<dbReference type="SMART" id="SM00388">
    <property type="entry name" value="HisKA"/>
    <property type="match status" value="1"/>
</dbReference>
<dbReference type="SUPFAM" id="SSF47226">
    <property type="entry name" value="Histidine-containing phosphotransfer domain, HPT domain"/>
    <property type="match status" value="1"/>
</dbReference>
<evidence type="ECO:0000256" key="10">
    <source>
        <dbReference type="ARBA" id="ARBA00023012"/>
    </source>
</evidence>
<feature type="domain" description="HPt" evidence="20">
    <location>
        <begin position="1079"/>
        <end position="1171"/>
    </location>
</feature>
<evidence type="ECO:0000256" key="4">
    <source>
        <dbReference type="ARBA" id="ARBA00022475"/>
    </source>
</evidence>
<evidence type="ECO:0000259" key="19">
    <source>
        <dbReference type="PROSITE" id="PS50113"/>
    </source>
</evidence>
<dbReference type="SUPFAM" id="SSF52172">
    <property type="entry name" value="CheY-like"/>
    <property type="match status" value="2"/>
</dbReference>
<evidence type="ECO:0000256" key="9">
    <source>
        <dbReference type="ARBA" id="ARBA00022989"/>
    </source>
</evidence>
<dbReference type="Gene3D" id="3.30.565.10">
    <property type="entry name" value="Histidine kinase-like ATPase, C-terminal domain"/>
    <property type="match status" value="1"/>
</dbReference>
<evidence type="ECO:0000256" key="3">
    <source>
        <dbReference type="ARBA" id="ARBA00012438"/>
    </source>
</evidence>
<evidence type="ECO:0000256" key="6">
    <source>
        <dbReference type="ARBA" id="ARBA00022692"/>
    </source>
</evidence>
<evidence type="ECO:0000256" key="7">
    <source>
        <dbReference type="ARBA" id="ARBA00022741"/>
    </source>
</evidence>
<feature type="modified residue" description="4-aspartylphosphate" evidence="13">
    <location>
        <position position="808"/>
    </location>
</feature>
<evidence type="ECO:0000259" key="20">
    <source>
        <dbReference type="PROSITE" id="PS50894"/>
    </source>
</evidence>
<dbReference type="NCBIfam" id="TIGR00229">
    <property type="entry name" value="sensory_box"/>
    <property type="match status" value="2"/>
</dbReference>
<dbReference type="EMBL" id="JAIMJA010000016">
    <property type="protein sequence ID" value="MCE2596126.1"/>
    <property type="molecule type" value="Genomic_DNA"/>
</dbReference>
<comment type="caution">
    <text evidence="21">The sequence shown here is derived from an EMBL/GenBank/DDBJ whole genome shotgun (WGS) entry which is preliminary data.</text>
</comment>
<proteinExistence type="predicted"/>
<dbReference type="PANTHER" id="PTHR45339">
    <property type="entry name" value="HYBRID SIGNAL TRANSDUCTION HISTIDINE KINASE J"/>
    <property type="match status" value="1"/>
</dbReference>
<evidence type="ECO:0000256" key="15">
    <source>
        <dbReference type="SAM" id="Phobius"/>
    </source>
</evidence>
<dbReference type="Proteomes" id="UP001201273">
    <property type="component" value="Unassembled WGS sequence"/>
</dbReference>
<dbReference type="PROSITE" id="PS50112">
    <property type="entry name" value="PAS"/>
    <property type="match status" value="1"/>
</dbReference>
<dbReference type="InterPro" id="IPR036097">
    <property type="entry name" value="HisK_dim/P_sf"/>
</dbReference>
<evidence type="ECO:0000256" key="5">
    <source>
        <dbReference type="ARBA" id="ARBA00022553"/>
    </source>
</evidence>
<dbReference type="Pfam" id="PF02518">
    <property type="entry name" value="HATPase_c"/>
    <property type="match status" value="1"/>
</dbReference>
<dbReference type="SUPFAM" id="SSF55874">
    <property type="entry name" value="ATPase domain of HSP90 chaperone/DNA topoisomerase II/histidine kinase"/>
    <property type="match status" value="1"/>
</dbReference>
<dbReference type="PRINTS" id="PR00344">
    <property type="entry name" value="BCTRLSENSOR"/>
</dbReference>
<dbReference type="InterPro" id="IPR003594">
    <property type="entry name" value="HATPase_dom"/>
</dbReference>
<dbReference type="Gene3D" id="3.30.450.20">
    <property type="entry name" value="PAS domain"/>
    <property type="match status" value="2"/>
</dbReference>
<dbReference type="Gene3D" id="1.10.287.130">
    <property type="match status" value="1"/>
</dbReference>
<feature type="domain" description="Response regulatory" evidence="17">
    <location>
        <begin position="754"/>
        <end position="876"/>
    </location>
</feature>
<evidence type="ECO:0000259" key="18">
    <source>
        <dbReference type="PROSITE" id="PS50112"/>
    </source>
</evidence>
<comment type="subcellular location">
    <subcellularLocation>
        <location evidence="2">Cell membrane</location>
        <topology evidence="2">Multi-pass membrane protein</topology>
    </subcellularLocation>
</comment>
<dbReference type="Pfam" id="PF01627">
    <property type="entry name" value="Hpt"/>
    <property type="match status" value="1"/>
</dbReference>
<keyword evidence="7" id="KW-0547">Nucleotide-binding</keyword>
<dbReference type="RefSeq" id="WP_233053778.1">
    <property type="nucleotide sequence ID" value="NZ_JAIMJA010000016.1"/>
</dbReference>
<dbReference type="CDD" id="cd00130">
    <property type="entry name" value="PAS"/>
    <property type="match status" value="1"/>
</dbReference>
<feature type="modified residue" description="4-aspartylphosphate" evidence="13">
    <location>
        <position position="946"/>
    </location>
</feature>
<reference evidence="21 22" key="1">
    <citation type="journal article" date="2022" name="Environ. Microbiol. Rep.">
        <title>Eco-phylogenetic analyses reveal divergent evolution of vitamin B12 metabolism in the marine bacterial family 'Psychromonadaceae'.</title>
        <authorList>
            <person name="Jin X."/>
            <person name="Yang Y."/>
            <person name="Cao H."/>
            <person name="Gao B."/>
            <person name="Zhao Z."/>
        </authorList>
    </citation>
    <scope>NUCLEOTIDE SEQUENCE [LARGE SCALE GENOMIC DNA]</scope>
    <source>
        <strain evidence="21 22">MKS20</strain>
    </source>
</reference>
<feature type="domain" description="Histidine kinase" evidence="16">
    <location>
        <begin position="516"/>
        <end position="737"/>
    </location>
</feature>
<keyword evidence="14" id="KW-0175">Coiled coil</keyword>
<comment type="catalytic activity">
    <reaction evidence="1">
        <text>ATP + protein L-histidine = ADP + protein N-phospho-L-histidine.</text>
        <dbReference type="EC" id="2.7.13.3"/>
    </reaction>
</comment>
<dbReference type="Gene3D" id="6.10.340.10">
    <property type="match status" value="1"/>
</dbReference>
<dbReference type="Pfam" id="PF08448">
    <property type="entry name" value="PAS_4"/>
    <property type="match status" value="1"/>
</dbReference>
<keyword evidence="8" id="KW-0067">ATP-binding</keyword>
<evidence type="ECO:0000256" key="1">
    <source>
        <dbReference type="ARBA" id="ARBA00000085"/>
    </source>
</evidence>
<feature type="transmembrane region" description="Helical" evidence="15">
    <location>
        <begin position="152"/>
        <end position="170"/>
    </location>
</feature>
<keyword evidence="5 13" id="KW-0597">Phosphoprotein</keyword>
<evidence type="ECO:0000256" key="8">
    <source>
        <dbReference type="ARBA" id="ARBA00022840"/>
    </source>
</evidence>
<feature type="domain" description="Response regulatory" evidence="17">
    <location>
        <begin position="897"/>
        <end position="1010"/>
    </location>
</feature>
<protein>
    <recommendedName>
        <fullName evidence="3">histidine kinase</fullName>
        <ecNumber evidence="3">2.7.13.3</ecNumber>
    </recommendedName>
</protein>
<keyword evidence="10" id="KW-0902">Two-component regulatory system</keyword>
<keyword evidence="9 15" id="KW-1133">Transmembrane helix</keyword>